<dbReference type="Pfam" id="PF01053">
    <property type="entry name" value="Cys_Met_Meta_PP"/>
    <property type="match status" value="1"/>
</dbReference>
<dbReference type="EMBL" id="BAABFL010000138">
    <property type="protein sequence ID" value="GAA4649593.1"/>
    <property type="molecule type" value="Genomic_DNA"/>
</dbReference>
<sequence>MNTEQRRFRTKVIHAGQKPDPVTGAIMPNIVTSSTYQQPAPGQHTGFEYSRSQNPTRFALERMLAELEEGRYGYGFASGLAATVFVNIVVAPTQAAFLS</sequence>
<protein>
    <recommendedName>
        <fullName evidence="8">Cystathionine beta-lyase</fullName>
    </recommendedName>
</protein>
<dbReference type="SUPFAM" id="SSF53383">
    <property type="entry name" value="PLP-dependent transferases"/>
    <property type="match status" value="1"/>
</dbReference>
<feature type="transmembrane region" description="Helical" evidence="5">
    <location>
        <begin position="72"/>
        <end position="91"/>
    </location>
</feature>
<dbReference type="InterPro" id="IPR015424">
    <property type="entry name" value="PyrdxlP-dep_Trfase"/>
</dbReference>
<dbReference type="InterPro" id="IPR000277">
    <property type="entry name" value="Cys/Met-Metab_PyrdxlP-dep_enz"/>
</dbReference>
<evidence type="ECO:0000313" key="7">
    <source>
        <dbReference type="Proteomes" id="UP001500604"/>
    </source>
</evidence>
<organism evidence="6 7">
    <name type="scientific">Kistimonas scapharcae</name>
    <dbReference type="NCBI Taxonomy" id="1036133"/>
    <lineage>
        <taxon>Bacteria</taxon>
        <taxon>Pseudomonadati</taxon>
        <taxon>Pseudomonadota</taxon>
        <taxon>Gammaproteobacteria</taxon>
        <taxon>Oceanospirillales</taxon>
        <taxon>Endozoicomonadaceae</taxon>
        <taxon>Kistimonas</taxon>
    </lineage>
</organism>
<dbReference type="PANTHER" id="PTHR11808">
    <property type="entry name" value="TRANS-SULFURATION ENZYME FAMILY MEMBER"/>
    <property type="match status" value="1"/>
</dbReference>
<dbReference type="PANTHER" id="PTHR11808:SF15">
    <property type="entry name" value="CYSTATHIONINE GAMMA-LYASE"/>
    <property type="match status" value="1"/>
</dbReference>
<keyword evidence="5" id="KW-0812">Transmembrane</keyword>
<dbReference type="InterPro" id="IPR015421">
    <property type="entry name" value="PyrdxlP-dep_Trfase_major"/>
</dbReference>
<keyword evidence="5" id="KW-0472">Membrane</keyword>
<evidence type="ECO:0000256" key="4">
    <source>
        <dbReference type="RuleBase" id="RU362118"/>
    </source>
</evidence>
<name>A0ABP8V055_9GAMM</name>
<dbReference type="Gene3D" id="3.40.640.10">
    <property type="entry name" value="Type I PLP-dependent aspartate aminotransferase-like (Major domain)"/>
    <property type="match status" value="1"/>
</dbReference>
<evidence type="ECO:0000256" key="5">
    <source>
        <dbReference type="SAM" id="Phobius"/>
    </source>
</evidence>
<comment type="caution">
    <text evidence="6">The sequence shown here is derived from an EMBL/GenBank/DDBJ whole genome shotgun (WGS) entry which is preliminary data.</text>
</comment>
<evidence type="ECO:0000256" key="3">
    <source>
        <dbReference type="ARBA" id="ARBA00022898"/>
    </source>
</evidence>
<evidence type="ECO:0000256" key="1">
    <source>
        <dbReference type="ARBA" id="ARBA00001933"/>
    </source>
</evidence>
<evidence type="ECO:0008006" key="8">
    <source>
        <dbReference type="Google" id="ProtNLM"/>
    </source>
</evidence>
<accession>A0ABP8V055</accession>
<keyword evidence="5" id="KW-1133">Transmembrane helix</keyword>
<reference evidence="7" key="1">
    <citation type="journal article" date="2019" name="Int. J. Syst. Evol. Microbiol.">
        <title>The Global Catalogue of Microorganisms (GCM) 10K type strain sequencing project: providing services to taxonomists for standard genome sequencing and annotation.</title>
        <authorList>
            <consortium name="The Broad Institute Genomics Platform"/>
            <consortium name="The Broad Institute Genome Sequencing Center for Infectious Disease"/>
            <person name="Wu L."/>
            <person name="Ma J."/>
        </authorList>
    </citation>
    <scope>NUCLEOTIDE SEQUENCE [LARGE SCALE GENOMIC DNA]</scope>
    <source>
        <strain evidence="7">JCM 17805</strain>
    </source>
</reference>
<dbReference type="RefSeq" id="WP_345195488.1">
    <property type="nucleotide sequence ID" value="NZ_BAABFL010000138.1"/>
</dbReference>
<gene>
    <name evidence="6" type="ORF">GCM10023116_18670</name>
</gene>
<evidence type="ECO:0000256" key="2">
    <source>
        <dbReference type="ARBA" id="ARBA00009077"/>
    </source>
</evidence>
<keyword evidence="3 4" id="KW-0663">Pyridoxal phosphate</keyword>
<proteinExistence type="inferred from homology"/>
<comment type="similarity">
    <text evidence="2 4">Belongs to the trans-sulfuration enzymes family.</text>
</comment>
<comment type="cofactor">
    <cofactor evidence="1 4">
        <name>pyridoxal 5'-phosphate</name>
        <dbReference type="ChEBI" id="CHEBI:597326"/>
    </cofactor>
</comment>
<dbReference type="Proteomes" id="UP001500604">
    <property type="component" value="Unassembled WGS sequence"/>
</dbReference>
<evidence type="ECO:0000313" key="6">
    <source>
        <dbReference type="EMBL" id="GAA4649593.1"/>
    </source>
</evidence>
<keyword evidence="7" id="KW-1185">Reference proteome</keyword>